<feature type="zinc finger region" description="TRAF-type" evidence="4">
    <location>
        <begin position="164"/>
        <end position="218"/>
    </location>
</feature>
<dbReference type="PROSITE" id="PS50089">
    <property type="entry name" value="ZF_RING_2"/>
    <property type="match status" value="1"/>
</dbReference>
<dbReference type="Gene3D" id="3.30.40.10">
    <property type="entry name" value="Zinc/RING finger domain, C3HC4 (zinc finger)"/>
    <property type="match status" value="3"/>
</dbReference>
<evidence type="ECO:0000256" key="2">
    <source>
        <dbReference type="ARBA" id="ARBA00022771"/>
    </source>
</evidence>
<evidence type="ECO:0000259" key="6">
    <source>
        <dbReference type="PROSITE" id="PS50089"/>
    </source>
</evidence>
<dbReference type="EMBL" id="JAIXMP010000007">
    <property type="protein sequence ID" value="KAI9270468.1"/>
    <property type="molecule type" value="Genomic_DNA"/>
</dbReference>
<feature type="domain" description="TRAF-type" evidence="7">
    <location>
        <begin position="109"/>
        <end position="162"/>
    </location>
</feature>
<keyword evidence="1 4" id="KW-0479">Metal-binding</keyword>
<feature type="domain" description="RING-type" evidence="6">
    <location>
        <begin position="26"/>
        <end position="64"/>
    </location>
</feature>
<evidence type="ECO:0000256" key="4">
    <source>
        <dbReference type="PROSITE-ProRule" id="PRU00207"/>
    </source>
</evidence>
<dbReference type="InterPro" id="IPR001293">
    <property type="entry name" value="Znf_TRAF"/>
</dbReference>
<gene>
    <name evidence="8" type="ORF">BDA99DRAFT_501856</name>
</gene>
<evidence type="ECO:0000256" key="5">
    <source>
        <dbReference type="SAM" id="Coils"/>
    </source>
</evidence>
<dbReference type="SUPFAM" id="SSF49599">
    <property type="entry name" value="TRAF domain-like"/>
    <property type="match status" value="1"/>
</dbReference>
<reference evidence="8" key="1">
    <citation type="journal article" date="2022" name="IScience">
        <title>Evolution of zygomycete secretomes and the origins of terrestrial fungal ecologies.</title>
        <authorList>
            <person name="Chang Y."/>
            <person name="Wang Y."/>
            <person name="Mondo S."/>
            <person name="Ahrendt S."/>
            <person name="Andreopoulos W."/>
            <person name="Barry K."/>
            <person name="Beard J."/>
            <person name="Benny G.L."/>
            <person name="Blankenship S."/>
            <person name="Bonito G."/>
            <person name="Cuomo C."/>
            <person name="Desiro A."/>
            <person name="Gervers K.A."/>
            <person name="Hundley H."/>
            <person name="Kuo A."/>
            <person name="LaButti K."/>
            <person name="Lang B.F."/>
            <person name="Lipzen A."/>
            <person name="O'Donnell K."/>
            <person name="Pangilinan J."/>
            <person name="Reynolds N."/>
            <person name="Sandor L."/>
            <person name="Smith M.E."/>
            <person name="Tsang A."/>
            <person name="Grigoriev I.V."/>
            <person name="Stajich J.E."/>
            <person name="Spatafora J.W."/>
        </authorList>
    </citation>
    <scope>NUCLEOTIDE SEQUENCE</scope>
    <source>
        <strain evidence="8">RSA 2281</strain>
    </source>
</reference>
<proteinExistence type="predicted"/>
<keyword evidence="3 4" id="KW-0862">Zinc</keyword>
<dbReference type="SMART" id="SM00184">
    <property type="entry name" value="RING"/>
    <property type="match status" value="1"/>
</dbReference>
<dbReference type="PANTHER" id="PTHR10131:SF94">
    <property type="entry name" value="TNF RECEPTOR-ASSOCIATED FACTOR 4"/>
    <property type="match status" value="1"/>
</dbReference>
<dbReference type="PROSITE" id="PS00518">
    <property type="entry name" value="ZF_RING_1"/>
    <property type="match status" value="1"/>
</dbReference>
<organism evidence="8 9">
    <name type="scientific">Phascolomyces articulosus</name>
    <dbReference type="NCBI Taxonomy" id="60185"/>
    <lineage>
        <taxon>Eukaryota</taxon>
        <taxon>Fungi</taxon>
        <taxon>Fungi incertae sedis</taxon>
        <taxon>Mucoromycota</taxon>
        <taxon>Mucoromycotina</taxon>
        <taxon>Mucoromycetes</taxon>
        <taxon>Mucorales</taxon>
        <taxon>Lichtheimiaceae</taxon>
        <taxon>Phascolomyces</taxon>
    </lineage>
</organism>
<evidence type="ECO:0000259" key="7">
    <source>
        <dbReference type="PROSITE" id="PS50145"/>
    </source>
</evidence>
<dbReference type="GO" id="GO:0008270">
    <property type="term" value="F:zinc ion binding"/>
    <property type="evidence" value="ECO:0007669"/>
    <property type="project" value="UniProtKB-KW"/>
</dbReference>
<dbReference type="AlphaFoldDB" id="A0AAD5PGJ0"/>
<keyword evidence="2 4" id="KW-0863">Zinc-finger</keyword>
<dbReference type="InterPro" id="IPR001841">
    <property type="entry name" value="Znf_RING"/>
</dbReference>
<reference evidence="8" key="2">
    <citation type="submission" date="2023-02" db="EMBL/GenBank/DDBJ databases">
        <authorList>
            <consortium name="DOE Joint Genome Institute"/>
            <person name="Mondo S.J."/>
            <person name="Chang Y."/>
            <person name="Wang Y."/>
            <person name="Ahrendt S."/>
            <person name="Andreopoulos W."/>
            <person name="Barry K."/>
            <person name="Beard J."/>
            <person name="Benny G.L."/>
            <person name="Blankenship S."/>
            <person name="Bonito G."/>
            <person name="Cuomo C."/>
            <person name="Desiro A."/>
            <person name="Gervers K.A."/>
            <person name="Hundley H."/>
            <person name="Kuo A."/>
            <person name="LaButti K."/>
            <person name="Lang B.F."/>
            <person name="Lipzen A."/>
            <person name="O'Donnell K."/>
            <person name="Pangilinan J."/>
            <person name="Reynolds N."/>
            <person name="Sandor L."/>
            <person name="Smith M.W."/>
            <person name="Tsang A."/>
            <person name="Grigoriev I.V."/>
            <person name="Stajich J.E."/>
            <person name="Spatafora J.W."/>
        </authorList>
    </citation>
    <scope>NUCLEOTIDE SEQUENCE</scope>
    <source>
        <strain evidence="8">RSA 2281</strain>
    </source>
</reference>
<evidence type="ECO:0000313" key="9">
    <source>
        <dbReference type="Proteomes" id="UP001209540"/>
    </source>
</evidence>
<dbReference type="PANTHER" id="PTHR10131">
    <property type="entry name" value="TNF RECEPTOR ASSOCIATED FACTOR"/>
    <property type="match status" value="1"/>
</dbReference>
<evidence type="ECO:0000256" key="3">
    <source>
        <dbReference type="ARBA" id="ARBA00022833"/>
    </source>
</evidence>
<evidence type="ECO:0000313" key="8">
    <source>
        <dbReference type="EMBL" id="KAI9270468.1"/>
    </source>
</evidence>
<dbReference type="InterPro" id="IPR013083">
    <property type="entry name" value="Znf_RING/FYVE/PHD"/>
</dbReference>
<evidence type="ECO:0000256" key="1">
    <source>
        <dbReference type="ARBA" id="ARBA00022723"/>
    </source>
</evidence>
<dbReference type="SUPFAM" id="SSF57850">
    <property type="entry name" value="RING/U-box"/>
    <property type="match status" value="1"/>
</dbReference>
<keyword evidence="5" id="KW-0175">Coiled coil</keyword>
<feature type="domain" description="TRAF-type" evidence="7">
    <location>
        <begin position="164"/>
        <end position="218"/>
    </location>
</feature>
<protein>
    <submittedName>
        <fullName evidence="8">Uncharacterized protein</fullName>
    </submittedName>
</protein>
<dbReference type="Proteomes" id="UP001209540">
    <property type="component" value="Unassembled WGS sequence"/>
</dbReference>
<feature type="zinc finger region" description="TRAF-type" evidence="4">
    <location>
        <begin position="109"/>
        <end position="162"/>
    </location>
</feature>
<feature type="coiled-coil region" evidence="5">
    <location>
        <begin position="234"/>
        <end position="268"/>
    </location>
</feature>
<name>A0AAD5PGJ0_9FUNG</name>
<dbReference type="InterPro" id="IPR017907">
    <property type="entry name" value="Znf_RING_CS"/>
</dbReference>
<dbReference type="Pfam" id="PF13920">
    <property type="entry name" value="zf-C3HC4_3"/>
    <property type="match status" value="1"/>
</dbReference>
<sequence length="423" mass="47118">MTNNDETNVDLRSLNFVETINSNLICCICQSPFVDPVVLPCGHTFCTICIHQACEASSVCPIDRSAISISDIRPAVKIVCNMVNELSVECPRSEEGCDYIGQRQFIENHVKNDCLYTFAACQLEECKILVLKKDLSSHVSTCKYRSAECKMCKKKMRALELEDHHRLCPAEIIQCPHCETSRSRSEHTAHLLTCPKHPVSCKHSEFGCRWSGEREKLESEHLKNCAYEGIKDYLQLQQQKEQSLREEVQSIRKENEMLKRQQGNLSQQFQTLSDQLALLFPSQFASDPTCPEDIAQAAGLGPGDSILTETQRLKNDLETVSSNLASLELKQNVALMTETFRLQEELQSLRAICHGMRMQMHYMMMERRGASSAAAAAAASMGASEAGASSSNADGNTATAGSVAALNRMRWLDAPNGRQDTKL</sequence>
<dbReference type="Pfam" id="PF02176">
    <property type="entry name" value="zf-TRAF"/>
    <property type="match status" value="1"/>
</dbReference>
<comment type="caution">
    <text evidence="8">The sequence shown here is derived from an EMBL/GenBank/DDBJ whole genome shotgun (WGS) entry which is preliminary data.</text>
</comment>
<keyword evidence="9" id="KW-1185">Reference proteome</keyword>
<dbReference type="PROSITE" id="PS50145">
    <property type="entry name" value="ZF_TRAF"/>
    <property type="match status" value="2"/>
</dbReference>
<accession>A0AAD5PGJ0</accession>